<protein>
    <submittedName>
        <fullName evidence="8">RagB/SusD family nutrient uptake outer membrane protein</fullName>
    </submittedName>
</protein>
<comment type="similarity">
    <text evidence="2">Belongs to the SusD family.</text>
</comment>
<dbReference type="AlphaFoldDB" id="A0A413ISE0"/>
<evidence type="ECO:0000256" key="4">
    <source>
        <dbReference type="ARBA" id="ARBA00023136"/>
    </source>
</evidence>
<evidence type="ECO:0000256" key="2">
    <source>
        <dbReference type="ARBA" id="ARBA00006275"/>
    </source>
</evidence>
<gene>
    <name evidence="8" type="ORF">DXA50_03415</name>
</gene>
<evidence type="ECO:0000313" key="9">
    <source>
        <dbReference type="Proteomes" id="UP000286063"/>
    </source>
</evidence>
<name>A0A413ISE0_9BACT</name>
<evidence type="ECO:0000259" key="7">
    <source>
        <dbReference type="Pfam" id="PF14322"/>
    </source>
</evidence>
<proteinExistence type="inferred from homology"/>
<evidence type="ECO:0000313" key="8">
    <source>
        <dbReference type="EMBL" id="RGY20462.1"/>
    </source>
</evidence>
<feature type="domain" description="RagB/SusD" evidence="6">
    <location>
        <begin position="365"/>
        <end position="469"/>
    </location>
</feature>
<comment type="caution">
    <text evidence="8">The sequence shown here is derived from an EMBL/GenBank/DDBJ whole genome shotgun (WGS) entry which is preliminary data.</text>
</comment>
<dbReference type="Pfam" id="PF07980">
    <property type="entry name" value="SusD_RagB"/>
    <property type="match status" value="1"/>
</dbReference>
<dbReference type="Pfam" id="PF14322">
    <property type="entry name" value="SusD-like_3"/>
    <property type="match status" value="1"/>
</dbReference>
<dbReference type="SUPFAM" id="SSF48452">
    <property type="entry name" value="TPR-like"/>
    <property type="match status" value="1"/>
</dbReference>
<evidence type="ECO:0000259" key="6">
    <source>
        <dbReference type="Pfam" id="PF07980"/>
    </source>
</evidence>
<evidence type="ECO:0000256" key="1">
    <source>
        <dbReference type="ARBA" id="ARBA00004442"/>
    </source>
</evidence>
<sequence>MIMKFDKYIKIGVLGIALWSLTGCTDWLDVQPVDQVAEEQMFTSEEGFRQGLNGVYVELCSSSLYGGDLLTGTVEVLAQRYKFANYGTMQNLNSLGQFDYTTDYSKSNFAGIWEKGYALIANVNTLLKNADEKKNLFTGDQYNWITGEAYALRAMLHFDLLRLFGPVYKTNKEGRAIPYNKEFVLSGTDLLSASKVLEYVIDDLKEAERRLANDPIIEQGPLLEEGSTEEENFWHYRTFRLNYYAVKALQARVYLYAEMFSEALAAAREVVAVQEQYFPFTTKSQVTDGQKPDRIFSSELVFALQYPNRNKIFTDYFTPDLKDDQMWLTPSTYLENIFGTLALNDWRYESNWKVASGHTNRCFYKYSDLETDAYYADLLPMIRMSEMYYIIAETAENETDALASINLVLDNRGVELLTSVSQLESTLLNEYQKEFWGEGQLFFYYKRMNASSIFSAFSGGNVNMNDTKYVVPLPQSETDFR</sequence>
<dbReference type="PROSITE" id="PS51257">
    <property type="entry name" value="PROKAR_LIPOPROTEIN"/>
    <property type="match status" value="1"/>
</dbReference>
<dbReference type="OrthoDB" id="691231at2"/>
<dbReference type="Gene3D" id="1.25.40.390">
    <property type="match status" value="1"/>
</dbReference>
<dbReference type="InterPro" id="IPR012944">
    <property type="entry name" value="SusD_RagB_dom"/>
</dbReference>
<keyword evidence="4" id="KW-0472">Membrane</keyword>
<keyword evidence="3" id="KW-0732">Signal</keyword>
<evidence type="ECO:0000256" key="5">
    <source>
        <dbReference type="ARBA" id="ARBA00023237"/>
    </source>
</evidence>
<evidence type="ECO:0000256" key="3">
    <source>
        <dbReference type="ARBA" id="ARBA00022729"/>
    </source>
</evidence>
<dbReference type="EMBL" id="QSCR01000003">
    <property type="protein sequence ID" value="RGY20462.1"/>
    <property type="molecule type" value="Genomic_DNA"/>
</dbReference>
<dbReference type="InterPro" id="IPR011990">
    <property type="entry name" value="TPR-like_helical_dom_sf"/>
</dbReference>
<dbReference type="Proteomes" id="UP000286063">
    <property type="component" value="Unassembled WGS sequence"/>
</dbReference>
<keyword evidence="5" id="KW-0998">Cell outer membrane</keyword>
<accession>A0A413ISE0</accession>
<reference evidence="8 9" key="1">
    <citation type="submission" date="2018-08" db="EMBL/GenBank/DDBJ databases">
        <title>A genome reference for cultivated species of the human gut microbiota.</title>
        <authorList>
            <person name="Zou Y."/>
            <person name="Xue W."/>
            <person name="Luo G."/>
        </authorList>
    </citation>
    <scope>NUCLEOTIDE SEQUENCE [LARGE SCALE GENOMIC DNA]</scope>
    <source>
        <strain evidence="8 9">OF02-7</strain>
    </source>
</reference>
<feature type="domain" description="SusD-like N-terminal" evidence="7">
    <location>
        <begin position="26"/>
        <end position="174"/>
    </location>
</feature>
<comment type="subcellular location">
    <subcellularLocation>
        <location evidence="1">Cell outer membrane</location>
    </subcellularLocation>
</comment>
<organism evidence="8 9">
    <name type="scientific">Butyricimonas virosa</name>
    <dbReference type="NCBI Taxonomy" id="544645"/>
    <lineage>
        <taxon>Bacteria</taxon>
        <taxon>Pseudomonadati</taxon>
        <taxon>Bacteroidota</taxon>
        <taxon>Bacteroidia</taxon>
        <taxon>Bacteroidales</taxon>
        <taxon>Odoribacteraceae</taxon>
        <taxon>Butyricimonas</taxon>
    </lineage>
</organism>
<dbReference type="InterPro" id="IPR033985">
    <property type="entry name" value="SusD-like_N"/>
</dbReference>
<dbReference type="GO" id="GO:0009279">
    <property type="term" value="C:cell outer membrane"/>
    <property type="evidence" value="ECO:0007669"/>
    <property type="project" value="UniProtKB-SubCell"/>
</dbReference>